<dbReference type="EMBL" id="JAUSRB010000001">
    <property type="protein sequence ID" value="MDP9861466.1"/>
    <property type="molecule type" value="Genomic_DNA"/>
</dbReference>
<evidence type="ECO:0000313" key="2">
    <source>
        <dbReference type="Proteomes" id="UP001230426"/>
    </source>
</evidence>
<keyword evidence="2" id="KW-1185">Reference proteome</keyword>
<organism evidence="1 2">
    <name type="scientific">Streptosporangium brasiliense</name>
    <dbReference type="NCBI Taxonomy" id="47480"/>
    <lineage>
        <taxon>Bacteria</taxon>
        <taxon>Bacillati</taxon>
        <taxon>Actinomycetota</taxon>
        <taxon>Actinomycetes</taxon>
        <taxon>Streptosporangiales</taxon>
        <taxon>Streptosporangiaceae</taxon>
        <taxon>Streptosporangium</taxon>
    </lineage>
</organism>
<reference evidence="1 2" key="1">
    <citation type="submission" date="2023-07" db="EMBL/GenBank/DDBJ databases">
        <title>Sequencing the genomes of 1000 actinobacteria strains.</title>
        <authorList>
            <person name="Klenk H.-P."/>
        </authorList>
    </citation>
    <scope>NUCLEOTIDE SEQUENCE [LARGE SCALE GENOMIC DNA]</scope>
    <source>
        <strain evidence="1 2">DSM 44109</strain>
    </source>
</reference>
<comment type="caution">
    <text evidence="1">The sequence shown here is derived from an EMBL/GenBank/DDBJ whole genome shotgun (WGS) entry which is preliminary data.</text>
</comment>
<dbReference type="Proteomes" id="UP001230426">
    <property type="component" value="Unassembled WGS sequence"/>
</dbReference>
<evidence type="ECO:0000313" key="1">
    <source>
        <dbReference type="EMBL" id="MDP9861466.1"/>
    </source>
</evidence>
<proteinExistence type="predicted"/>
<accession>A0ABT9QWX6</accession>
<sequence length="44" mass="4786">MIRTVPRPEVPAARVAAEEVPVVRVAPSPEEPTIKTVLRPGRGR</sequence>
<name>A0ABT9QWX6_9ACTN</name>
<protein>
    <submittedName>
        <fullName evidence="1">Uncharacterized protein</fullName>
    </submittedName>
</protein>
<gene>
    <name evidence="1" type="ORF">J2S55_000725</name>
</gene>